<keyword evidence="2" id="KW-1185">Reference proteome</keyword>
<dbReference type="EMBL" id="JABZEO010000012">
    <property type="protein sequence ID" value="NVZ10765.1"/>
    <property type="molecule type" value="Genomic_DNA"/>
</dbReference>
<sequence>MSLILTTSHSILTLDPATGTTHRRRHGEGLYYGLARTPSGQLLTAARGRLVSAPTPPDQETGAIFILTPDWRLETAWRPPFPLRDLHEIAWHHDALWATCSHDDLIAIRRPDGTWQRWWPLGQPPAASPPDCFHFNSLLFEDDQVWVLAHQRGPSRLLAFPIEAALAGHTVPPTREIELGVQAHNIRRLDGNLCTCSSAEGVLVSETGWRLEVGGFTRGIAQIPGGWAVGVSELAERRERDLTTGQVVFFDQAWRETGRIALPGEGLVLDLLWSED</sequence>
<dbReference type="Proteomes" id="UP000592294">
    <property type="component" value="Unassembled WGS sequence"/>
</dbReference>
<reference evidence="1 2" key="1">
    <citation type="submission" date="2020-06" db="EMBL/GenBank/DDBJ databases">
        <title>Whole-genome sequence of Allochromatium humboldtianum DSM 21881, type strain.</title>
        <authorList>
            <person name="Kyndt J.A."/>
            <person name="Meyer T.E."/>
        </authorList>
    </citation>
    <scope>NUCLEOTIDE SEQUENCE [LARGE SCALE GENOMIC DNA]</scope>
    <source>
        <strain evidence="1 2">DSM 21881</strain>
    </source>
</reference>
<evidence type="ECO:0000313" key="2">
    <source>
        <dbReference type="Proteomes" id="UP000592294"/>
    </source>
</evidence>
<dbReference type="RefSeq" id="WP_176977499.1">
    <property type="nucleotide sequence ID" value="NZ_JABZEO010000012.1"/>
</dbReference>
<accession>A0A850RD00</accession>
<organism evidence="1 2">
    <name type="scientific">Allochromatium humboldtianum</name>
    <dbReference type="NCBI Taxonomy" id="504901"/>
    <lineage>
        <taxon>Bacteria</taxon>
        <taxon>Pseudomonadati</taxon>
        <taxon>Pseudomonadota</taxon>
        <taxon>Gammaproteobacteria</taxon>
        <taxon>Chromatiales</taxon>
        <taxon>Chromatiaceae</taxon>
        <taxon>Allochromatium</taxon>
    </lineage>
</organism>
<gene>
    <name evidence="1" type="ORF">HW932_15985</name>
</gene>
<protein>
    <submittedName>
        <fullName evidence="1">Uncharacterized protein</fullName>
    </submittedName>
</protein>
<dbReference type="SUPFAM" id="SSF63829">
    <property type="entry name" value="Calcium-dependent phosphotriesterase"/>
    <property type="match status" value="1"/>
</dbReference>
<proteinExistence type="predicted"/>
<evidence type="ECO:0000313" key="1">
    <source>
        <dbReference type="EMBL" id="NVZ10765.1"/>
    </source>
</evidence>
<comment type="caution">
    <text evidence="1">The sequence shown here is derived from an EMBL/GenBank/DDBJ whole genome shotgun (WGS) entry which is preliminary data.</text>
</comment>
<dbReference type="AlphaFoldDB" id="A0A850RD00"/>
<name>A0A850RD00_9GAMM</name>